<organism evidence="2 3">
    <name type="scientific">Luteimonas kalidii</name>
    <dbReference type="NCBI Taxonomy" id="3042025"/>
    <lineage>
        <taxon>Bacteria</taxon>
        <taxon>Pseudomonadati</taxon>
        <taxon>Pseudomonadota</taxon>
        <taxon>Gammaproteobacteria</taxon>
        <taxon>Lysobacterales</taxon>
        <taxon>Lysobacteraceae</taxon>
        <taxon>Luteimonas</taxon>
    </lineage>
</organism>
<dbReference type="InterPro" id="IPR029068">
    <property type="entry name" value="Glyas_Bleomycin-R_OHBP_Dase"/>
</dbReference>
<dbReference type="Pfam" id="PF00903">
    <property type="entry name" value="Glyoxalase"/>
    <property type="match status" value="1"/>
</dbReference>
<dbReference type="Gene3D" id="3.10.180.10">
    <property type="entry name" value="2,3-Dihydroxybiphenyl 1,2-Dioxygenase, domain 1"/>
    <property type="match status" value="1"/>
</dbReference>
<dbReference type="InterPro" id="IPR004360">
    <property type="entry name" value="Glyas_Fos-R_dOase_dom"/>
</dbReference>
<dbReference type="RefSeq" id="WP_280578704.1">
    <property type="nucleotide sequence ID" value="NZ_JARXRO010000016.1"/>
</dbReference>
<evidence type="ECO:0000259" key="1">
    <source>
        <dbReference type="PROSITE" id="PS51819"/>
    </source>
</evidence>
<dbReference type="Proteomes" id="UP001156873">
    <property type="component" value="Unassembled WGS sequence"/>
</dbReference>
<evidence type="ECO:0000313" key="3">
    <source>
        <dbReference type="Proteomes" id="UP001156873"/>
    </source>
</evidence>
<proteinExistence type="predicted"/>
<dbReference type="InterPro" id="IPR037523">
    <property type="entry name" value="VOC_core"/>
</dbReference>
<keyword evidence="3" id="KW-1185">Reference proteome</keyword>
<evidence type="ECO:0000313" key="2">
    <source>
        <dbReference type="EMBL" id="MDH5834330.1"/>
    </source>
</evidence>
<accession>A0ABT6JV18</accession>
<dbReference type="SUPFAM" id="SSF54593">
    <property type="entry name" value="Glyoxalase/Bleomycin resistance protein/Dihydroxybiphenyl dioxygenase"/>
    <property type="match status" value="1"/>
</dbReference>
<gene>
    <name evidence="2" type="ORF">QFW81_10385</name>
</gene>
<sequence length="128" mass="14134">MVSMHLVPMLPVRSMPAAVDFYRRLGFEVEQRNDQWRWARVALGDCRLMLDESIDVHPGAPRSGVLYLYPDDVAGYHAMVRGNGVEVPALETTFYGMTEFRIADPDGNRLWIGQEGAALPSAAPDAGG</sequence>
<dbReference type="EMBL" id="JARXRO010000016">
    <property type="protein sequence ID" value="MDH5834330.1"/>
    <property type="molecule type" value="Genomic_DNA"/>
</dbReference>
<comment type="caution">
    <text evidence="2">The sequence shown here is derived from an EMBL/GenBank/DDBJ whole genome shotgun (WGS) entry which is preliminary data.</text>
</comment>
<name>A0ABT6JV18_9GAMM</name>
<feature type="domain" description="VOC" evidence="1">
    <location>
        <begin position="3"/>
        <end position="115"/>
    </location>
</feature>
<protein>
    <submittedName>
        <fullName evidence="2">VOC family protein</fullName>
    </submittedName>
</protein>
<dbReference type="PROSITE" id="PS51819">
    <property type="entry name" value="VOC"/>
    <property type="match status" value="1"/>
</dbReference>
<reference evidence="2 3" key="1">
    <citation type="submission" date="2023-04" db="EMBL/GenBank/DDBJ databases">
        <title>Luteimonas sp. M1R5S59.</title>
        <authorList>
            <person name="Sun J.-Q."/>
        </authorList>
    </citation>
    <scope>NUCLEOTIDE SEQUENCE [LARGE SCALE GENOMIC DNA]</scope>
    <source>
        <strain evidence="2 3">M1R5S59</strain>
    </source>
</reference>